<comment type="caution">
    <text evidence="5">The sequence shown here is derived from an EMBL/GenBank/DDBJ whole genome shotgun (WGS) entry which is preliminary data.</text>
</comment>
<dbReference type="PROSITE" id="PS00893">
    <property type="entry name" value="NUDIX_BOX"/>
    <property type="match status" value="1"/>
</dbReference>
<dbReference type="SUPFAM" id="SSF55811">
    <property type="entry name" value="Nudix"/>
    <property type="match status" value="1"/>
</dbReference>
<dbReference type="PROSITE" id="PS51462">
    <property type="entry name" value="NUDIX"/>
    <property type="match status" value="1"/>
</dbReference>
<dbReference type="PANTHER" id="PTHR43046:SF2">
    <property type="entry name" value="8-OXO-DGTP DIPHOSPHATASE-RELATED"/>
    <property type="match status" value="1"/>
</dbReference>
<organism evidence="5 6">
    <name type="scientific">Alicyclobacillus cellulosilyticus</name>
    <dbReference type="NCBI Taxonomy" id="1003997"/>
    <lineage>
        <taxon>Bacteria</taxon>
        <taxon>Bacillati</taxon>
        <taxon>Bacillota</taxon>
        <taxon>Bacilli</taxon>
        <taxon>Bacillales</taxon>
        <taxon>Alicyclobacillaceae</taxon>
        <taxon>Alicyclobacillus</taxon>
    </lineage>
</organism>
<evidence type="ECO:0000313" key="6">
    <source>
        <dbReference type="Proteomes" id="UP000637695"/>
    </source>
</evidence>
<comment type="similarity">
    <text evidence="3">Belongs to the Nudix hydrolase family.</text>
</comment>
<sequence length="184" mass="19570">MPEDFGGIVVAAGGVVIDGGKVLLVQVAYGRYAGHWMIPGGQLEPGESLEACAVREVYEETRICVRPLRIVGVRSGVTSATEGEEAPPSAAQTNVYVAFAMASLGGEPVPDGREVRRAEFRDIHEALTDPLVFPLSKDMIRSALLPGGLHPLDGTSTPLPASYRHYLPYVIQPDVHRGGRGPTA</sequence>
<evidence type="ECO:0000313" key="5">
    <source>
        <dbReference type="EMBL" id="GGJ11782.1"/>
    </source>
</evidence>
<dbReference type="Proteomes" id="UP000637695">
    <property type="component" value="Unassembled WGS sequence"/>
</dbReference>
<keyword evidence="2 3" id="KW-0378">Hydrolase</keyword>
<dbReference type="InterPro" id="IPR020084">
    <property type="entry name" value="NUDIX_hydrolase_CS"/>
</dbReference>
<dbReference type="GO" id="GO:0016787">
    <property type="term" value="F:hydrolase activity"/>
    <property type="evidence" value="ECO:0007669"/>
    <property type="project" value="UniProtKB-KW"/>
</dbReference>
<name>A0A917NNU3_9BACL</name>
<dbReference type="Pfam" id="PF00293">
    <property type="entry name" value="NUDIX"/>
    <property type="match status" value="1"/>
</dbReference>
<protein>
    <recommendedName>
        <fullName evidence="4">Nudix hydrolase domain-containing protein</fullName>
    </recommendedName>
</protein>
<dbReference type="AlphaFoldDB" id="A0A917NNU3"/>
<dbReference type="RefSeq" id="WP_188883015.1">
    <property type="nucleotide sequence ID" value="NZ_BMOY01000039.1"/>
</dbReference>
<comment type="cofactor">
    <cofactor evidence="1">
        <name>Mg(2+)</name>
        <dbReference type="ChEBI" id="CHEBI:18420"/>
    </cofactor>
</comment>
<gene>
    <name evidence="5" type="ORF">GCM10010885_21370</name>
</gene>
<evidence type="ECO:0000256" key="1">
    <source>
        <dbReference type="ARBA" id="ARBA00001946"/>
    </source>
</evidence>
<proteinExistence type="inferred from homology"/>
<dbReference type="Gene3D" id="3.90.79.10">
    <property type="entry name" value="Nucleoside Triphosphate Pyrophosphohydrolase"/>
    <property type="match status" value="1"/>
</dbReference>
<dbReference type="PRINTS" id="PR00502">
    <property type="entry name" value="NUDIXFAMILY"/>
</dbReference>
<dbReference type="EMBL" id="BMOY01000039">
    <property type="protein sequence ID" value="GGJ11782.1"/>
    <property type="molecule type" value="Genomic_DNA"/>
</dbReference>
<keyword evidence="6" id="KW-1185">Reference proteome</keyword>
<dbReference type="PANTHER" id="PTHR43046">
    <property type="entry name" value="GDP-MANNOSE MANNOSYL HYDROLASE"/>
    <property type="match status" value="1"/>
</dbReference>
<dbReference type="InterPro" id="IPR020476">
    <property type="entry name" value="Nudix_hydrolase"/>
</dbReference>
<evidence type="ECO:0000259" key="4">
    <source>
        <dbReference type="PROSITE" id="PS51462"/>
    </source>
</evidence>
<dbReference type="InterPro" id="IPR015797">
    <property type="entry name" value="NUDIX_hydrolase-like_dom_sf"/>
</dbReference>
<dbReference type="InterPro" id="IPR000086">
    <property type="entry name" value="NUDIX_hydrolase_dom"/>
</dbReference>
<reference evidence="5" key="1">
    <citation type="journal article" date="2014" name="Int. J. Syst. Evol. Microbiol.">
        <title>Complete genome sequence of Corynebacterium casei LMG S-19264T (=DSM 44701T), isolated from a smear-ripened cheese.</title>
        <authorList>
            <consortium name="US DOE Joint Genome Institute (JGI-PGF)"/>
            <person name="Walter F."/>
            <person name="Albersmeier A."/>
            <person name="Kalinowski J."/>
            <person name="Ruckert C."/>
        </authorList>
    </citation>
    <scope>NUCLEOTIDE SEQUENCE</scope>
    <source>
        <strain evidence="5">JCM 18487</strain>
    </source>
</reference>
<reference evidence="5" key="2">
    <citation type="submission" date="2020-09" db="EMBL/GenBank/DDBJ databases">
        <authorList>
            <person name="Sun Q."/>
            <person name="Ohkuma M."/>
        </authorList>
    </citation>
    <scope>NUCLEOTIDE SEQUENCE</scope>
    <source>
        <strain evidence="5">JCM 18487</strain>
    </source>
</reference>
<feature type="domain" description="Nudix hydrolase" evidence="4">
    <location>
        <begin position="7"/>
        <end position="144"/>
    </location>
</feature>
<evidence type="ECO:0000256" key="2">
    <source>
        <dbReference type="ARBA" id="ARBA00022801"/>
    </source>
</evidence>
<accession>A0A917NNU3</accession>
<evidence type="ECO:0000256" key="3">
    <source>
        <dbReference type="RuleBase" id="RU003476"/>
    </source>
</evidence>